<dbReference type="Proteomes" id="UP000307808">
    <property type="component" value="Unassembled WGS sequence"/>
</dbReference>
<gene>
    <name evidence="2" type="ORF">FC770_09510</name>
</gene>
<protein>
    <submittedName>
        <fullName evidence="2">Uncharacterized protein</fullName>
    </submittedName>
</protein>
<proteinExistence type="predicted"/>
<dbReference type="RefSeq" id="WP_137065862.1">
    <property type="nucleotide sequence ID" value="NZ_CP040748.1"/>
</dbReference>
<comment type="caution">
    <text evidence="2">The sequence shown here is derived from an EMBL/GenBank/DDBJ whole genome shotgun (WGS) entry which is preliminary data.</text>
</comment>
<evidence type="ECO:0000313" key="2">
    <source>
        <dbReference type="EMBL" id="TKI62593.1"/>
    </source>
</evidence>
<keyword evidence="3" id="KW-1185">Reference proteome</keyword>
<evidence type="ECO:0000256" key="1">
    <source>
        <dbReference type="SAM" id="MobiDB-lite"/>
    </source>
</evidence>
<dbReference type="AlphaFoldDB" id="A0A4V5TK87"/>
<organism evidence="2 3">
    <name type="scientific">Nocardioides jishulii</name>
    <dbReference type="NCBI Taxonomy" id="2575440"/>
    <lineage>
        <taxon>Bacteria</taxon>
        <taxon>Bacillati</taxon>
        <taxon>Actinomycetota</taxon>
        <taxon>Actinomycetes</taxon>
        <taxon>Propionibacteriales</taxon>
        <taxon>Nocardioidaceae</taxon>
        <taxon>Nocardioides</taxon>
    </lineage>
</organism>
<sequence>MVAEHDVLVLRTRSDGGPCRDAIGGVDLLPRRDHRAERASVRFHSISSSRGQHTVARRAGVPIGVAQQLHLWETRSRDLVPAVQTPVDSTSPHQAHLVSVGDPHTLS</sequence>
<dbReference type="EMBL" id="SZPY01000002">
    <property type="protein sequence ID" value="TKI62593.1"/>
    <property type="molecule type" value="Genomic_DNA"/>
</dbReference>
<accession>A0A4V5TK87</accession>
<feature type="region of interest" description="Disordered" evidence="1">
    <location>
        <begin position="84"/>
        <end position="107"/>
    </location>
</feature>
<evidence type="ECO:0000313" key="3">
    <source>
        <dbReference type="Proteomes" id="UP000307808"/>
    </source>
</evidence>
<reference evidence="2 3" key="1">
    <citation type="submission" date="2019-04" db="EMBL/GenBank/DDBJ databases">
        <authorList>
            <person name="Dong K."/>
        </authorList>
    </citation>
    <scope>NUCLEOTIDE SEQUENCE [LARGE SCALE GENOMIC DNA]</scope>
    <source>
        <strain evidence="3">dk3543</strain>
    </source>
</reference>
<name>A0A4V5TK87_9ACTN</name>